<dbReference type="PANTHER" id="PTHR43712:SF5">
    <property type="entry name" value="O-METHYLTRANSFERASE ASQN-RELATED"/>
    <property type="match status" value="1"/>
</dbReference>
<dbReference type="SUPFAM" id="SSF53335">
    <property type="entry name" value="S-adenosyl-L-methionine-dependent methyltransferases"/>
    <property type="match status" value="1"/>
</dbReference>
<sequence length="440" mass="48888">MTTRAPKDIDLASLADSISADAKTITDILNQEKLPQPTLSACGPMKYPGGPEMARLQEARMNLLTSAWALEQLAAGPQDYIYWQAYSAKHDLTVLNAFARFGVFEAVPTSGDISYVDLAAKLPLTERQLRRLFRHAMTKNVFYEPRPDHVAHTSLSMAPVKKRSLGPWINHNLGEILPASSRLADAIEKYGDSQEPNEVALGIAWNLEKGKGLFDWFKNDGEGSRKGWRARQFAEAMESMDGGGHDVQFVAEGFDWGSLGEAIVIDVGGSSGHISISLAEKFPALRLVVQDLPEVETAFDALVPDDLKSRVSFQAHNFMEPQPQEDAKVFLLRHVLHDWPDGIAVQILRNLITGEHGVMKDGTRIVVADNVMPLKGTVPTPIERLTTTADLQMWTVLNALERRKEDWIELFKQVDERLDPVAFFQPEGSSDTVIEVVFCK</sequence>
<comment type="caution">
    <text evidence="7">The sequence shown here is derived from an EMBL/GenBank/DDBJ whole genome shotgun (WGS) entry which is preliminary data.</text>
</comment>
<name>A0AA38X801_9EURO</name>
<feature type="domain" description="O-methyltransferase C-terminal" evidence="5">
    <location>
        <begin position="262"/>
        <end position="413"/>
    </location>
</feature>
<dbReference type="InterPro" id="IPR029063">
    <property type="entry name" value="SAM-dependent_MTases_sf"/>
</dbReference>
<evidence type="ECO:0000259" key="6">
    <source>
        <dbReference type="Pfam" id="PF08100"/>
    </source>
</evidence>
<evidence type="ECO:0008006" key="9">
    <source>
        <dbReference type="Google" id="ProtNLM"/>
    </source>
</evidence>
<evidence type="ECO:0000313" key="8">
    <source>
        <dbReference type="Proteomes" id="UP001172673"/>
    </source>
</evidence>
<accession>A0AA38X801</accession>
<proteinExistence type="inferred from homology"/>
<dbReference type="SUPFAM" id="SSF46785">
    <property type="entry name" value="Winged helix' DNA-binding domain"/>
    <property type="match status" value="1"/>
</dbReference>
<keyword evidence="3" id="KW-0949">S-adenosyl-L-methionine</keyword>
<evidence type="ECO:0000256" key="3">
    <source>
        <dbReference type="ARBA" id="ARBA00022691"/>
    </source>
</evidence>
<dbReference type="GO" id="GO:0032259">
    <property type="term" value="P:methylation"/>
    <property type="evidence" value="ECO:0007669"/>
    <property type="project" value="UniProtKB-KW"/>
</dbReference>
<evidence type="ECO:0000256" key="2">
    <source>
        <dbReference type="ARBA" id="ARBA00022679"/>
    </source>
</evidence>
<comment type="similarity">
    <text evidence="4">Belongs to the class I-like SAM-binding methyltransferase superfamily. Cation-independent O-methyltransferase family.</text>
</comment>
<keyword evidence="8" id="KW-1185">Reference proteome</keyword>
<dbReference type="Gene3D" id="1.10.10.10">
    <property type="entry name" value="Winged helix-like DNA-binding domain superfamily/Winged helix DNA-binding domain"/>
    <property type="match status" value="1"/>
</dbReference>
<dbReference type="InterPro" id="IPR036390">
    <property type="entry name" value="WH_DNA-bd_sf"/>
</dbReference>
<evidence type="ECO:0000259" key="5">
    <source>
        <dbReference type="Pfam" id="PF00891"/>
    </source>
</evidence>
<evidence type="ECO:0000256" key="1">
    <source>
        <dbReference type="ARBA" id="ARBA00022603"/>
    </source>
</evidence>
<dbReference type="Gene3D" id="3.40.50.150">
    <property type="entry name" value="Vaccinia Virus protein VP39"/>
    <property type="match status" value="1"/>
</dbReference>
<keyword evidence="1" id="KW-0489">Methyltransferase</keyword>
<feature type="domain" description="O-methyltransferase dimerisation" evidence="6">
    <location>
        <begin position="93"/>
        <end position="156"/>
    </location>
</feature>
<protein>
    <recommendedName>
        <fullName evidence="9">O-methyltransferase domain-containing protein</fullName>
    </recommendedName>
</protein>
<dbReference type="PROSITE" id="PS51683">
    <property type="entry name" value="SAM_OMT_II"/>
    <property type="match status" value="1"/>
</dbReference>
<gene>
    <name evidence="7" type="ORF">H2200_007216</name>
</gene>
<dbReference type="Pfam" id="PF00891">
    <property type="entry name" value="Methyltransf_2"/>
    <property type="match status" value="1"/>
</dbReference>
<evidence type="ECO:0000256" key="4">
    <source>
        <dbReference type="ARBA" id="ARBA00038277"/>
    </source>
</evidence>
<dbReference type="AlphaFoldDB" id="A0AA38X801"/>
<reference evidence="7" key="1">
    <citation type="submission" date="2022-10" db="EMBL/GenBank/DDBJ databases">
        <title>Culturing micro-colonial fungi from biological soil crusts in the Mojave desert and describing Neophaeococcomyces mojavensis, and introducing the new genera and species Taxawa tesnikishii.</title>
        <authorList>
            <person name="Kurbessoian T."/>
            <person name="Stajich J.E."/>
        </authorList>
    </citation>
    <scope>NUCLEOTIDE SEQUENCE</scope>
    <source>
        <strain evidence="7">TK_41</strain>
    </source>
</reference>
<dbReference type="InterPro" id="IPR001077">
    <property type="entry name" value="COMT_C"/>
</dbReference>
<dbReference type="InterPro" id="IPR012967">
    <property type="entry name" value="COMT_dimerisation"/>
</dbReference>
<dbReference type="InterPro" id="IPR016461">
    <property type="entry name" value="COMT-like"/>
</dbReference>
<dbReference type="GO" id="GO:0008171">
    <property type="term" value="F:O-methyltransferase activity"/>
    <property type="evidence" value="ECO:0007669"/>
    <property type="project" value="InterPro"/>
</dbReference>
<dbReference type="InterPro" id="IPR036388">
    <property type="entry name" value="WH-like_DNA-bd_sf"/>
</dbReference>
<dbReference type="EMBL" id="JAPDRK010000010">
    <property type="protein sequence ID" value="KAJ9608228.1"/>
    <property type="molecule type" value="Genomic_DNA"/>
</dbReference>
<keyword evidence="2" id="KW-0808">Transferase</keyword>
<evidence type="ECO:0000313" key="7">
    <source>
        <dbReference type="EMBL" id="KAJ9608228.1"/>
    </source>
</evidence>
<dbReference type="Proteomes" id="UP001172673">
    <property type="component" value="Unassembled WGS sequence"/>
</dbReference>
<organism evidence="7 8">
    <name type="scientific">Cladophialophora chaetospira</name>
    <dbReference type="NCBI Taxonomy" id="386627"/>
    <lineage>
        <taxon>Eukaryota</taxon>
        <taxon>Fungi</taxon>
        <taxon>Dikarya</taxon>
        <taxon>Ascomycota</taxon>
        <taxon>Pezizomycotina</taxon>
        <taxon>Eurotiomycetes</taxon>
        <taxon>Chaetothyriomycetidae</taxon>
        <taxon>Chaetothyriales</taxon>
        <taxon>Herpotrichiellaceae</taxon>
        <taxon>Cladophialophora</taxon>
    </lineage>
</organism>
<dbReference type="PANTHER" id="PTHR43712">
    <property type="entry name" value="PUTATIVE (AFU_ORTHOLOGUE AFUA_4G14580)-RELATED"/>
    <property type="match status" value="1"/>
</dbReference>
<dbReference type="Pfam" id="PF08100">
    <property type="entry name" value="Dimerisation"/>
    <property type="match status" value="1"/>
</dbReference>